<name>A0A5B7D242_PORTR</name>
<dbReference type="EMBL" id="VSRR010000396">
    <property type="protein sequence ID" value="MPC15004.1"/>
    <property type="molecule type" value="Genomic_DNA"/>
</dbReference>
<comment type="caution">
    <text evidence="2">The sequence shown here is derived from an EMBL/GenBank/DDBJ whole genome shotgun (WGS) entry which is preliminary data.</text>
</comment>
<sequence>MFTHSKASQGGQSSYRAQKSSYCSRGFCPSISTKVLMMLRRVIFLDSWKMIQLIMIREKEQGAADGAGEQGRERGCDR</sequence>
<keyword evidence="3" id="KW-1185">Reference proteome</keyword>
<feature type="region of interest" description="Disordered" evidence="1">
    <location>
        <begin position="1"/>
        <end position="20"/>
    </location>
</feature>
<reference evidence="2 3" key="1">
    <citation type="submission" date="2019-05" db="EMBL/GenBank/DDBJ databases">
        <title>Another draft genome of Portunus trituberculatus and its Hox gene families provides insights of decapod evolution.</title>
        <authorList>
            <person name="Jeong J.-H."/>
            <person name="Song I."/>
            <person name="Kim S."/>
            <person name="Choi T."/>
            <person name="Kim D."/>
            <person name="Ryu S."/>
            <person name="Kim W."/>
        </authorList>
    </citation>
    <scope>NUCLEOTIDE SEQUENCE [LARGE SCALE GENOMIC DNA]</scope>
    <source>
        <tissue evidence="2">Muscle</tissue>
    </source>
</reference>
<accession>A0A5B7D242</accession>
<evidence type="ECO:0000313" key="3">
    <source>
        <dbReference type="Proteomes" id="UP000324222"/>
    </source>
</evidence>
<dbReference type="AlphaFoldDB" id="A0A5B7D242"/>
<protein>
    <submittedName>
        <fullName evidence="2">Uncharacterized protein</fullName>
    </submittedName>
</protein>
<evidence type="ECO:0000313" key="2">
    <source>
        <dbReference type="EMBL" id="MPC15004.1"/>
    </source>
</evidence>
<evidence type="ECO:0000256" key="1">
    <source>
        <dbReference type="SAM" id="MobiDB-lite"/>
    </source>
</evidence>
<organism evidence="2 3">
    <name type="scientific">Portunus trituberculatus</name>
    <name type="common">Swimming crab</name>
    <name type="synonym">Neptunus trituberculatus</name>
    <dbReference type="NCBI Taxonomy" id="210409"/>
    <lineage>
        <taxon>Eukaryota</taxon>
        <taxon>Metazoa</taxon>
        <taxon>Ecdysozoa</taxon>
        <taxon>Arthropoda</taxon>
        <taxon>Crustacea</taxon>
        <taxon>Multicrustacea</taxon>
        <taxon>Malacostraca</taxon>
        <taxon>Eumalacostraca</taxon>
        <taxon>Eucarida</taxon>
        <taxon>Decapoda</taxon>
        <taxon>Pleocyemata</taxon>
        <taxon>Brachyura</taxon>
        <taxon>Eubrachyura</taxon>
        <taxon>Portunoidea</taxon>
        <taxon>Portunidae</taxon>
        <taxon>Portuninae</taxon>
        <taxon>Portunus</taxon>
    </lineage>
</organism>
<dbReference type="Proteomes" id="UP000324222">
    <property type="component" value="Unassembled WGS sequence"/>
</dbReference>
<gene>
    <name evidence="2" type="ORF">E2C01_007786</name>
</gene>
<proteinExistence type="predicted"/>